<proteinExistence type="predicted"/>
<dbReference type="EMBL" id="AP025739">
    <property type="protein sequence ID" value="BDI29805.1"/>
    <property type="molecule type" value="Genomic_DNA"/>
</dbReference>
<evidence type="ECO:0000313" key="2">
    <source>
        <dbReference type="Proteomes" id="UP000287394"/>
    </source>
</evidence>
<dbReference type="KEGG" id="ccot:CCAX7_18560"/>
<dbReference type="Proteomes" id="UP000287394">
    <property type="component" value="Chromosome"/>
</dbReference>
<name>A0A402D5H5_9BACT</name>
<dbReference type="RefSeq" id="WP_119324745.1">
    <property type="nucleotide sequence ID" value="NZ_AP025739.1"/>
</dbReference>
<dbReference type="AlphaFoldDB" id="A0A402D5H5"/>
<evidence type="ECO:0000313" key="1">
    <source>
        <dbReference type="EMBL" id="BDI29805.1"/>
    </source>
</evidence>
<organism evidence="1 2">
    <name type="scientific">Capsulimonas corticalis</name>
    <dbReference type="NCBI Taxonomy" id="2219043"/>
    <lineage>
        <taxon>Bacteria</taxon>
        <taxon>Bacillati</taxon>
        <taxon>Armatimonadota</taxon>
        <taxon>Armatimonadia</taxon>
        <taxon>Capsulimonadales</taxon>
        <taxon>Capsulimonadaceae</taxon>
        <taxon>Capsulimonas</taxon>
    </lineage>
</organism>
<protein>
    <submittedName>
        <fullName evidence="1">Uncharacterized protein</fullName>
    </submittedName>
</protein>
<sequence>MDRETAALIGRAAKRGLVTGIAAALLLVTVVGYFYRESISLFRQGAVVGLTIGIGIVIGGTILNIIVGLFDQTKNDIAGG</sequence>
<accession>A0A402D5H5</accession>
<keyword evidence="2" id="KW-1185">Reference proteome</keyword>
<gene>
    <name evidence="1" type="ORF">CCAX7_18560</name>
</gene>
<reference evidence="1 2" key="1">
    <citation type="journal article" date="2019" name="Int. J. Syst. Evol. Microbiol.">
        <title>Capsulimonas corticalis gen. nov., sp. nov., an aerobic capsulated bacterium, of a novel bacterial order, Capsulimonadales ord. nov., of the class Armatimonadia of the phylum Armatimonadetes.</title>
        <authorList>
            <person name="Li J."/>
            <person name="Kudo C."/>
            <person name="Tonouchi A."/>
        </authorList>
    </citation>
    <scope>NUCLEOTIDE SEQUENCE [LARGE SCALE GENOMIC DNA]</scope>
    <source>
        <strain evidence="1 2">AX-7</strain>
    </source>
</reference>